<feature type="compositionally biased region" description="Polar residues" evidence="1">
    <location>
        <begin position="29"/>
        <end position="45"/>
    </location>
</feature>
<dbReference type="AlphaFoldDB" id="A0A6P8FF45"/>
<evidence type="ECO:0000313" key="2">
    <source>
        <dbReference type="Proteomes" id="UP000515152"/>
    </source>
</evidence>
<name>A0A6P8FF45_CLUHA</name>
<sequence length="692" mass="78181">MSYKKHIHEDETGNWTERQLGFGGDQTGEDQSNTERPNSHGNVQNKEGEGGVPFLQQPSPQNLDDTSGYSDSDSESDSGNEDVEATRQQLVPMDREAVKELSLCASKNTEGFNRYHEDLSPLIPTAKGLQAHEETHIQGDLREFSEEDQDWVGEGIAEYPTELADSDGDNDGDDDYDDDDDDDVDDEDEGKVEGDSRAPVCRIGYMGADNTQEEDDEEEEDDHGNDDIVKDRPMHAKPHDCTKTYSSESTKDETVEERQAIATSHSLSRENSGPQREEERHEEEQGVGKHDVGVDALPYGSENEFLVASHYVDTLGCWSEEFDRRMLNTERNLDINIRELDALDSDIDLPNVRGHGHVAKADRSSLSGGTDTNESERTWPTEILLDEASQQHNQPLRNPSGTSTQEFLVVEQDVTPDSDFHFDTSLERDSHATDGCVGGCLLSEDTAQGGMEDNTSDTFGEEERSWDQERERIEAFNRFYNDSDENSIEGKGERTHKVHFCLEPQITEILDSDSEFSSDIEAEEDSEEDSEVIYDEEQSETEEPPDNLFPTHDQEEPPENTFPPQEQEEPPENMFPPCAQDQTLQEEQPMQDDPTTDQPIETVITDQPMETVITDQPMETVITDQPMEKQMTDESEEEGNIALQTVDKRQIIIQCQTSSKRKKVKPLQFCINCLNKYLSNTFSTYIQTDIHM</sequence>
<feature type="region of interest" description="Disordered" evidence="1">
    <location>
        <begin position="1"/>
        <end position="95"/>
    </location>
</feature>
<feature type="compositionally biased region" description="Polar residues" evidence="1">
    <location>
        <begin position="261"/>
        <end position="274"/>
    </location>
</feature>
<proteinExistence type="predicted"/>
<dbReference type="CTD" id="436676"/>
<feature type="compositionally biased region" description="Acidic residues" evidence="1">
    <location>
        <begin position="510"/>
        <end position="545"/>
    </location>
</feature>
<feature type="region of interest" description="Disordered" evidence="1">
    <location>
        <begin position="132"/>
        <end position="295"/>
    </location>
</feature>
<dbReference type="RefSeq" id="XP_031422341.2">
    <property type="nucleotide sequence ID" value="XM_031566481.2"/>
</dbReference>
<dbReference type="Proteomes" id="UP000515152">
    <property type="component" value="Chromosome 4"/>
</dbReference>
<accession>A0A6P8FF45</accession>
<feature type="compositionally biased region" description="Basic and acidic residues" evidence="1">
    <location>
        <begin position="132"/>
        <end position="144"/>
    </location>
</feature>
<feature type="compositionally biased region" description="Acidic residues" evidence="1">
    <location>
        <begin position="72"/>
        <end position="83"/>
    </location>
</feature>
<feature type="compositionally biased region" description="Acidic residues" evidence="1">
    <location>
        <begin position="164"/>
        <end position="190"/>
    </location>
</feature>
<feature type="compositionally biased region" description="Basic and acidic residues" evidence="1">
    <location>
        <begin position="249"/>
        <end position="259"/>
    </location>
</feature>
<reference evidence="3" key="1">
    <citation type="submission" date="2025-08" db="UniProtKB">
        <authorList>
            <consortium name="RefSeq"/>
        </authorList>
    </citation>
    <scope>IDENTIFICATION</scope>
</reference>
<keyword evidence="2" id="KW-1185">Reference proteome</keyword>
<feature type="compositionally biased region" description="Basic and acidic residues" evidence="1">
    <location>
        <begin position="225"/>
        <end position="242"/>
    </location>
</feature>
<dbReference type="GeneID" id="105906409"/>
<protein>
    <submittedName>
        <fullName evidence="3">Deoxyribonuclease I-like 1-like isoform X1</fullName>
    </submittedName>
</protein>
<gene>
    <name evidence="3" type="primary">dnase1l1l</name>
</gene>
<organism evidence="2 3">
    <name type="scientific">Clupea harengus</name>
    <name type="common">Atlantic herring</name>
    <dbReference type="NCBI Taxonomy" id="7950"/>
    <lineage>
        <taxon>Eukaryota</taxon>
        <taxon>Metazoa</taxon>
        <taxon>Chordata</taxon>
        <taxon>Craniata</taxon>
        <taxon>Vertebrata</taxon>
        <taxon>Euteleostomi</taxon>
        <taxon>Actinopterygii</taxon>
        <taxon>Neopterygii</taxon>
        <taxon>Teleostei</taxon>
        <taxon>Clupei</taxon>
        <taxon>Clupeiformes</taxon>
        <taxon>Clupeoidei</taxon>
        <taxon>Clupeidae</taxon>
        <taxon>Clupea</taxon>
    </lineage>
</organism>
<feature type="compositionally biased region" description="Acidic residues" evidence="1">
    <location>
        <begin position="211"/>
        <end position="224"/>
    </location>
</feature>
<feature type="compositionally biased region" description="Basic and acidic residues" evidence="1">
    <location>
        <begin position="275"/>
        <end position="293"/>
    </location>
</feature>
<dbReference type="OrthoDB" id="8447412at2759"/>
<feature type="region of interest" description="Disordered" evidence="1">
    <location>
        <begin position="509"/>
        <end position="578"/>
    </location>
</feature>
<evidence type="ECO:0000313" key="3">
    <source>
        <dbReference type="RefSeq" id="XP_031422341.2"/>
    </source>
</evidence>
<evidence type="ECO:0000256" key="1">
    <source>
        <dbReference type="SAM" id="MobiDB-lite"/>
    </source>
</evidence>